<dbReference type="AlphaFoldDB" id="A0A7K1TCS3"/>
<reference evidence="1 2" key="1">
    <citation type="submission" date="2019-12" db="EMBL/GenBank/DDBJ databases">
        <title>Hymenobacter sp. HMF4947 Genome sequencing and assembly.</title>
        <authorList>
            <person name="Kang H."/>
            <person name="Cha I."/>
            <person name="Kim H."/>
            <person name="Joh K."/>
        </authorList>
    </citation>
    <scope>NUCLEOTIDE SEQUENCE [LARGE SCALE GENOMIC DNA]</scope>
    <source>
        <strain evidence="1 2">HMF4947</strain>
    </source>
</reference>
<dbReference type="RefSeq" id="WP_157563830.1">
    <property type="nucleotide sequence ID" value="NZ_WQKZ01000002.1"/>
</dbReference>
<dbReference type="EMBL" id="WQKZ01000002">
    <property type="protein sequence ID" value="MVN76190.1"/>
    <property type="molecule type" value="Genomic_DNA"/>
</dbReference>
<dbReference type="Proteomes" id="UP000441336">
    <property type="component" value="Unassembled WGS sequence"/>
</dbReference>
<accession>A0A7K1TCS3</accession>
<protein>
    <submittedName>
        <fullName evidence="1">Uncharacterized protein</fullName>
    </submittedName>
</protein>
<name>A0A7K1TCS3_9BACT</name>
<proteinExistence type="predicted"/>
<organism evidence="1 2">
    <name type="scientific">Hymenobacter ginkgonis</name>
    <dbReference type="NCBI Taxonomy" id="2682976"/>
    <lineage>
        <taxon>Bacteria</taxon>
        <taxon>Pseudomonadati</taxon>
        <taxon>Bacteroidota</taxon>
        <taxon>Cytophagia</taxon>
        <taxon>Cytophagales</taxon>
        <taxon>Hymenobacteraceae</taxon>
        <taxon>Hymenobacter</taxon>
    </lineage>
</organism>
<comment type="caution">
    <text evidence="1">The sequence shown here is derived from an EMBL/GenBank/DDBJ whole genome shotgun (WGS) entry which is preliminary data.</text>
</comment>
<evidence type="ECO:0000313" key="1">
    <source>
        <dbReference type="EMBL" id="MVN76190.1"/>
    </source>
</evidence>
<sequence length="344" mass="37895">MLSRGNQHDVQIDSVLAEVLVEGPFMLWRVARPRVTHFLLRRPGQPVLELSERRYLRQMPSGGWAITEGNDYHAQLGQYVGDCPAAYQAAATAAFTAAGMVGVVRAYDETCAPGQAPFRSWLAQATPRRKQAFQAGIVAGTRYNRIENFAYSTNGACADCGVHPFGGLYAELVQPSRTTAIYGELSLSPFHSSSAQFLGIDNSGNVFYSYFDYRAWLATARLGVRYFAPLAHDQALVFSIGYEFNRVLSPTITSTNGLPVIPDTESMGYATPTLLPNFGLGWRWQRLTLLLDGQLYSNSNSRGRTDARFVDFFFGSNFAARLGVGYRLGHTSDNHTAKSKSGIE</sequence>
<gene>
    <name evidence="1" type="ORF">GO988_07620</name>
</gene>
<evidence type="ECO:0000313" key="2">
    <source>
        <dbReference type="Proteomes" id="UP000441336"/>
    </source>
</evidence>
<keyword evidence="2" id="KW-1185">Reference proteome</keyword>